<protein>
    <submittedName>
        <fullName evidence="3">Germinal-center associated nuclear protein</fullName>
    </submittedName>
</protein>
<gene>
    <name evidence="3" type="primary">LOC105266633</name>
</gene>
<dbReference type="GO" id="GO:0005819">
    <property type="term" value="C:spindle"/>
    <property type="evidence" value="ECO:0007669"/>
    <property type="project" value="TreeGrafter"/>
</dbReference>
<accession>A0A9R1T6B3</accession>
<proteinExistence type="predicted"/>
<dbReference type="KEGG" id="fas:105266633"/>
<evidence type="ECO:0000313" key="2">
    <source>
        <dbReference type="Proteomes" id="UP000694866"/>
    </source>
</evidence>
<dbReference type="PANTHER" id="PTHR12436:SF38">
    <property type="entry name" value="SAC3 DOMAIN-CONTAINING PROTEIN 1"/>
    <property type="match status" value="1"/>
</dbReference>
<dbReference type="PANTHER" id="PTHR12436">
    <property type="entry name" value="80 KDA MCM3-ASSOCIATED PROTEIN"/>
    <property type="match status" value="1"/>
</dbReference>
<dbReference type="GO" id="GO:0051225">
    <property type="term" value="P:spindle assembly"/>
    <property type="evidence" value="ECO:0007669"/>
    <property type="project" value="TreeGrafter"/>
</dbReference>
<keyword evidence="2" id="KW-1185">Reference proteome</keyword>
<dbReference type="Pfam" id="PF03399">
    <property type="entry name" value="SAC3_GANP"/>
    <property type="match status" value="1"/>
</dbReference>
<organism evidence="2 3">
    <name type="scientific">Fopius arisanus</name>
    <dbReference type="NCBI Taxonomy" id="64838"/>
    <lineage>
        <taxon>Eukaryota</taxon>
        <taxon>Metazoa</taxon>
        <taxon>Ecdysozoa</taxon>
        <taxon>Arthropoda</taxon>
        <taxon>Hexapoda</taxon>
        <taxon>Insecta</taxon>
        <taxon>Pterygota</taxon>
        <taxon>Neoptera</taxon>
        <taxon>Endopterygota</taxon>
        <taxon>Hymenoptera</taxon>
        <taxon>Apocrita</taxon>
        <taxon>Ichneumonoidea</taxon>
        <taxon>Braconidae</taxon>
        <taxon>Opiinae</taxon>
        <taxon>Fopius</taxon>
    </lineage>
</organism>
<sequence length="352" mass="41256">MSEGIVGTCSLMCPDEERRFRERKGWLHRFEIDDSQKHSRRPNADNKKIIKCYIRSGPGKSLIRQEELRPGPVLLSTLQYLFTQIATRSDADWAVIYNFIFDRLRAIRQDMTVQRLDSVTTIQILEPIVRFHVYSAQRLCDRSLEEFVPKFNDDHLLECIKELLVRYDERDRHPKNLFCSNRAQMETLYVLLYLGNCAAIERALSLPLEYKESPSMRMALKISRAWYLKNYVKVCRLIVKLSPLMAMAAITNLPKIRRDALLIMSAAYNSTQLSYPSDHLRKILLFKNKDLLHNECRHFGLEVIHGNIRFEMFKFKKEEKNGHLQKVFSDDMLNSFLPNIILHDVNSVGSEK</sequence>
<evidence type="ECO:0000259" key="1">
    <source>
        <dbReference type="Pfam" id="PF03399"/>
    </source>
</evidence>
<dbReference type="GO" id="GO:0005634">
    <property type="term" value="C:nucleus"/>
    <property type="evidence" value="ECO:0007669"/>
    <property type="project" value="TreeGrafter"/>
</dbReference>
<dbReference type="InterPro" id="IPR045107">
    <property type="entry name" value="SAC3/GANP/THP3"/>
</dbReference>
<dbReference type="GO" id="GO:0005813">
    <property type="term" value="C:centrosome"/>
    <property type="evidence" value="ECO:0007669"/>
    <property type="project" value="TreeGrafter"/>
</dbReference>
<dbReference type="InterPro" id="IPR005062">
    <property type="entry name" value="SAC3/GANP/THP3_conserved"/>
</dbReference>
<dbReference type="GeneID" id="105266633"/>
<dbReference type="GO" id="GO:0051298">
    <property type="term" value="P:centrosome duplication"/>
    <property type="evidence" value="ECO:0007669"/>
    <property type="project" value="TreeGrafter"/>
</dbReference>
<dbReference type="Proteomes" id="UP000694866">
    <property type="component" value="Unplaced"/>
</dbReference>
<dbReference type="Gene3D" id="1.25.40.990">
    <property type="match status" value="1"/>
</dbReference>
<reference evidence="3" key="1">
    <citation type="submission" date="2025-08" db="UniProtKB">
        <authorList>
            <consortium name="RefSeq"/>
        </authorList>
    </citation>
    <scope>IDENTIFICATION</scope>
    <source>
        <strain evidence="3">USDA-PBARC FA_bdor</strain>
        <tissue evidence="3">Whole organism</tissue>
    </source>
</reference>
<dbReference type="AlphaFoldDB" id="A0A9R1T6B3"/>
<feature type="domain" description="SAC3/GANP/THP3 conserved" evidence="1">
    <location>
        <begin position="12"/>
        <end position="303"/>
    </location>
</feature>
<name>A0A9R1T6B3_9HYME</name>
<dbReference type="RefSeq" id="XP_011303258.1">
    <property type="nucleotide sequence ID" value="XM_011304956.1"/>
</dbReference>
<dbReference type="OrthoDB" id="264795at2759"/>
<evidence type="ECO:0000313" key="3">
    <source>
        <dbReference type="RefSeq" id="XP_011303258.1"/>
    </source>
</evidence>